<evidence type="ECO:0000256" key="1">
    <source>
        <dbReference type="SAM" id="SignalP"/>
    </source>
</evidence>
<sequence>MSHNTVLTLIVLLFGLASVTGKFYEDCLHTHTCSKYPMGILLQDKENSHLVGILIVCYTSVLAQSVHLRKVTLNDCDQEEDICSLDRNETMRLKIKFHTSKQNFLFLPKLR</sequence>
<feature type="signal peptide" evidence="1">
    <location>
        <begin position="1"/>
        <end position="21"/>
    </location>
</feature>
<feature type="chain" id="PRO_5035905162" evidence="1">
    <location>
        <begin position="22"/>
        <end position="111"/>
    </location>
</feature>
<comment type="caution">
    <text evidence="2">The sequence shown here is derived from an EMBL/GenBank/DDBJ whole genome shotgun (WGS) entry which is preliminary data.</text>
</comment>
<reference evidence="2" key="1">
    <citation type="submission" date="2019-07" db="EMBL/GenBank/DDBJ databases">
        <title>Annotation for the trematode Paragonimus miyazaki's.</title>
        <authorList>
            <person name="Choi Y.-J."/>
        </authorList>
    </citation>
    <scope>NUCLEOTIDE SEQUENCE</scope>
    <source>
        <strain evidence="2">Japan</strain>
    </source>
</reference>
<protein>
    <submittedName>
        <fullName evidence="2">Uncharacterized protein</fullName>
    </submittedName>
</protein>
<dbReference type="OrthoDB" id="6251126at2759"/>
<dbReference type="Proteomes" id="UP000822476">
    <property type="component" value="Unassembled WGS sequence"/>
</dbReference>
<name>A0A8S9YL24_9TREM</name>
<keyword evidence="3" id="KW-1185">Reference proteome</keyword>
<evidence type="ECO:0000313" key="3">
    <source>
        <dbReference type="Proteomes" id="UP000822476"/>
    </source>
</evidence>
<dbReference type="AlphaFoldDB" id="A0A8S9YL24"/>
<keyword evidence="1" id="KW-0732">Signal</keyword>
<accession>A0A8S9YL24</accession>
<organism evidence="2 3">
    <name type="scientific">Paragonimus skrjabini miyazakii</name>
    <dbReference type="NCBI Taxonomy" id="59628"/>
    <lineage>
        <taxon>Eukaryota</taxon>
        <taxon>Metazoa</taxon>
        <taxon>Spiralia</taxon>
        <taxon>Lophotrochozoa</taxon>
        <taxon>Platyhelminthes</taxon>
        <taxon>Trematoda</taxon>
        <taxon>Digenea</taxon>
        <taxon>Plagiorchiida</taxon>
        <taxon>Troglotremata</taxon>
        <taxon>Troglotrematidae</taxon>
        <taxon>Paragonimus</taxon>
    </lineage>
</organism>
<evidence type="ECO:0000313" key="2">
    <source>
        <dbReference type="EMBL" id="KAF7234527.1"/>
    </source>
</evidence>
<dbReference type="EMBL" id="JTDE01009163">
    <property type="protein sequence ID" value="KAF7234527.1"/>
    <property type="molecule type" value="Genomic_DNA"/>
</dbReference>
<proteinExistence type="predicted"/>
<gene>
    <name evidence="2" type="ORF">EG68_11868</name>
</gene>